<accession>A0A9P0A9Y8</accession>
<dbReference type="PANTHER" id="PTHR10127">
    <property type="entry name" value="DISCOIDIN, CUB, EGF, LAMININ , AND ZINC METALLOPROTEASE DOMAIN CONTAINING"/>
    <property type="match status" value="1"/>
</dbReference>
<dbReference type="AlphaFoldDB" id="A0A9P0A9Y8"/>
<dbReference type="EC" id="3.4.24.-" evidence="2"/>
<evidence type="ECO:0000256" key="1">
    <source>
        <dbReference type="PROSITE-ProRule" id="PRU01211"/>
    </source>
</evidence>
<dbReference type="PRINTS" id="PR00480">
    <property type="entry name" value="ASTACIN"/>
</dbReference>
<evidence type="ECO:0000313" key="4">
    <source>
        <dbReference type="EMBL" id="CAH0386424.1"/>
    </source>
</evidence>
<dbReference type="InterPro" id="IPR001506">
    <property type="entry name" value="Peptidase_M12A"/>
</dbReference>
<dbReference type="SUPFAM" id="SSF55486">
    <property type="entry name" value="Metalloproteases ('zincins'), catalytic domain"/>
    <property type="match status" value="1"/>
</dbReference>
<sequence>MFLGLFHELARPDRDLYVDVFPENIRPEHMEDLKKLSPDEINLLGKPFDTKSIMMYASDVGAKGNPIQRLLNPAYKTKCGRVLIWPKYHLSAGDVQMINDLYRCPGSTQKPSFPVDVLCDFTTRGACGFKWQPLGTWQWQRNPGDKQGFLVSKLSQSLHEAQKLELWTVNFHGLSPLDTERGPNGCVHFKYLRRTMIEPGLASLKLFQVDLITPLDQKYEEAQSSEIWSDGSEINQASELETWNHVSVGINVSEPFMVRATLFTWVFFLDFDKKQKKRK</sequence>
<dbReference type="GO" id="GO:0046872">
    <property type="term" value="F:metal ion binding"/>
    <property type="evidence" value="ECO:0007669"/>
    <property type="project" value="UniProtKB-KW"/>
</dbReference>
<evidence type="ECO:0000256" key="2">
    <source>
        <dbReference type="RuleBase" id="RU361183"/>
    </source>
</evidence>
<feature type="domain" description="Peptidase M12A" evidence="3">
    <location>
        <begin position="1"/>
        <end position="105"/>
    </location>
</feature>
<dbReference type="Pfam" id="PF01400">
    <property type="entry name" value="Astacin"/>
    <property type="match status" value="1"/>
</dbReference>
<comment type="caution">
    <text evidence="1">Lacks conserved residue(s) required for the propagation of feature annotation.</text>
</comment>
<reference evidence="4" key="1">
    <citation type="submission" date="2021-12" db="EMBL/GenBank/DDBJ databases">
        <authorList>
            <person name="King R."/>
        </authorList>
    </citation>
    <scope>NUCLEOTIDE SEQUENCE</scope>
</reference>
<comment type="cofactor">
    <cofactor evidence="2">
        <name>Zn(2+)</name>
        <dbReference type="ChEBI" id="CHEBI:29105"/>
    </cofactor>
    <text evidence="2">Binds 1 zinc ion per subunit.</text>
</comment>
<keyword evidence="2" id="KW-0862">Zinc</keyword>
<keyword evidence="2" id="KW-0378">Hydrolase</keyword>
<dbReference type="Proteomes" id="UP001152759">
    <property type="component" value="Chromosome 3"/>
</dbReference>
<protein>
    <recommendedName>
        <fullName evidence="2">Metalloendopeptidase</fullName>
        <ecNumber evidence="2">3.4.24.-</ecNumber>
    </recommendedName>
</protein>
<gene>
    <name evidence="4" type="ORF">BEMITA_LOCUS5547</name>
</gene>
<dbReference type="EMBL" id="OU963864">
    <property type="protein sequence ID" value="CAH0386424.1"/>
    <property type="molecule type" value="Genomic_DNA"/>
</dbReference>
<dbReference type="InterPro" id="IPR024079">
    <property type="entry name" value="MetalloPept_cat_dom_sf"/>
</dbReference>
<dbReference type="PANTHER" id="PTHR10127:SF850">
    <property type="entry name" value="METALLOENDOPEPTIDASE"/>
    <property type="match status" value="1"/>
</dbReference>
<dbReference type="Gene3D" id="3.40.390.10">
    <property type="entry name" value="Collagenase (Catalytic Domain)"/>
    <property type="match status" value="1"/>
</dbReference>
<dbReference type="GO" id="GO:0006508">
    <property type="term" value="P:proteolysis"/>
    <property type="evidence" value="ECO:0007669"/>
    <property type="project" value="UniProtKB-KW"/>
</dbReference>
<organism evidence="4 5">
    <name type="scientific">Bemisia tabaci</name>
    <name type="common">Sweetpotato whitefly</name>
    <name type="synonym">Aleurodes tabaci</name>
    <dbReference type="NCBI Taxonomy" id="7038"/>
    <lineage>
        <taxon>Eukaryota</taxon>
        <taxon>Metazoa</taxon>
        <taxon>Ecdysozoa</taxon>
        <taxon>Arthropoda</taxon>
        <taxon>Hexapoda</taxon>
        <taxon>Insecta</taxon>
        <taxon>Pterygota</taxon>
        <taxon>Neoptera</taxon>
        <taxon>Paraneoptera</taxon>
        <taxon>Hemiptera</taxon>
        <taxon>Sternorrhyncha</taxon>
        <taxon>Aleyrodoidea</taxon>
        <taxon>Aleyrodidae</taxon>
        <taxon>Aleyrodinae</taxon>
        <taxon>Bemisia</taxon>
    </lineage>
</organism>
<evidence type="ECO:0000259" key="3">
    <source>
        <dbReference type="PROSITE" id="PS51864"/>
    </source>
</evidence>
<proteinExistence type="predicted"/>
<evidence type="ECO:0000313" key="5">
    <source>
        <dbReference type="Proteomes" id="UP001152759"/>
    </source>
</evidence>
<name>A0A9P0A9Y8_BEMTA</name>
<dbReference type="PROSITE" id="PS51864">
    <property type="entry name" value="ASTACIN"/>
    <property type="match status" value="1"/>
</dbReference>
<dbReference type="GO" id="GO:0004222">
    <property type="term" value="F:metalloendopeptidase activity"/>
    <property type="evidence" value="ECO:0007669"/>
    <property type="project" value="UniProtKB-UniRule"/>
</dbReference>
<keyword evidence="2" id="KW-0645">Protease</keyword>
<keyword evidence="2" id="KW-0482">Metalloprotease</keyword>
<keyword evidence="2" id="KW-0479">Metal-binding</keyword>
<keyword evidence="5" id="KW-1185">Reference proteome</keyword>